<dbReference type="Gene3D" id="1.10.630.10">
    <property type="entry name" value="Cytochrome P450"/>
    <property type="match status" value="1"/>
</dbReference>
<dbReference type="InterPro" id="IPR017972">
    <property type="entry name" value="Cyt_P450_CS"/>
</dbReference>
<keyword evidence="8" id="KW-0492">Microsome</keyword>
<reference evidence="15 16" key="1">
    <citation type="journal article" date="2010" name="Science">
        <title>Genomic comparison of the ants Camponotus floridanus and Harpegnathos saltator.</title>
        <authorList>
            <person name="Bonasio R."/>
            <person name="Zhang G."/>
            <person name="Ye C."/>
            <person name="Mutti N.S."/>
            <person name="Fang X."/>
            <person name="Qin N."/>
            <person name="Donahue G."/>
            <person name="Yang P."/>
            <person name="Li Q."/>
            <person name="Li C."/>
            <person name="Zhang P."/>
            <person name="Huang Z."/>
            <person name="Berger S.L."/>
            <person name="Reinberg D."/>
            <person name="Wang J."/>
            <person name="Liebig J."/>
        </authorList>
    </citation>
    <scope>NUCLEOTIDE SEQUENCE [LARGE SCALE GENOMIC DNA]</scope>
    <source>
        <strain evidence="16">C129</strain>
    </source>
</reference>
<evidence type="ECO:0000256" key="8">
    <source>
        <dbReference type="ARBA" id="ARBA00022848"/>
    </source>
</evidence>
<keyword evidence="10 13" id="KW-0408">Iron</keyword>
<keyword evidence="5 13" id="KW-0349">Heme</keyword>
<comment type="subcellular location">
    <subcellularLocation>
        <location evidence="3">Endoplasmic reticulum membrane</location>
        <topology evidence="3">Peripheral membrane protein</topology>
    </subcellularLocation>
    <subcellularLocation>
        <location evidence="2">Microsome membrane</location>
        <topology evidence="2">Peripheral membrane protein</topology>
    </subcellularLocation>
</comment>
<dbReference type="InParanoid" id="E2B298"/>
<keyword evidence="12" id="KW-0472">Membrane</keyword>
<proteinExistence type="inferred from homology"/>
<keyword evidence="16" id="KW-1185">Reference proteome</keyword>
<comment type="similarity">
    <text evidence="4 14">Belongs to the cytochrome P450 family.</text>
</comment>
<dbReference type="OMA" id="GMHRNEK"/>
<comment type="cofactor">
    <cofactor evidence="1 13">
        <name>heme</name>
        <dbReference type="ChEBI" id="CHEBI:30413"/>
    </cofactor>
</comment>
<dbReference type="GO" id="GO:0004497">
    <property type="term" value="F:monooxygenase activity"/>
    <property type="evidence" value="ECO:0007669"/>
    <property type="project" value="UniProtKB-KW"/>
</dbReference>
<evidence type="ECO:0000256" key="11">
    <source>
        <dbReference type="ARBA" id="ARBA00023033"/>
    </source>
</evidence>
<evidence type="ECO:0000256" key="3">
    <source>
        <dbReference type="ARBA" id="ARBA00004406"/>
    </source>
</evidence>
<dbReference type="OrthoDB" id="7532262at2759"/>
<evidence type="ECO:0000313" key="15">
    <source>
        <dbReference type="EMBL" id="EFN60191.1"/>
    </source>
</evidence>
<evidence type="ECO:0000256" key="10">
    <source>
        <dbReference type="ARBA" id="ARBA00023004"/>
    </source>
</evidence>
<dbReference type="AlphaFoldDB" id="E2B298"/>
<keyword evidence="7" id="KW-0256">Endoplasmic reticulum</keyword>
<evidence type="ECO:0000256" key="2">
    <source>
        <dbReference type="ARBA" id="ARBA00004174"/>
    </source>
</evidence>
<evidence type="ECO:0000256" key="12">
    <source>
        <dbReference type="ARBA" id="ARBA00023136"/>
    </source>
</evidence>
<dbReference type="InterPro" id="IPR002401">
    <property type="entry name" value="Cyt_P450_E_grp-I"/>
</dbReference>
<dbReference type="InterPro" id="IPR050476">
    <property type="entry name" value="Insect_CytP450_Detox"/>
</dbReference>
<evidence type="ECO:0000256" key="6">
    <source>
        <dbReference type="ARBA" id="ARBA00022723"/>
    </source>
</evidence>
<evidence type="ECO:0000256" key="13">
    <source>
        <dbReference type="PIRSR" id="PIRSR602401-1"/>
    </source>
</evidence>
<dbReference type="InterPro" id="IPR001128">
    <property type="entry name" value="Cyt_P450"/>
</dbReference>
<dbReference type="PANTHER" id="PTHR24292:SF54">
    <property type="entry name" value="CYP9F3-RELATED"/>
    <property type="match status" value="1"/>
</dbReference>
<dbReference type="PROSITE" id="PS00086">
    <property type="entry name" value="CYTOCHROME_P450"/>
    <property type="match status" value="1"/>
</dbReference>
<protein>
    <submittedName>
        <fullName evidence="15">Cytochrome P450 4p1</fullName>
    </submittedName>
</protein>
<keyword evidence="9 14" id="KW-0560">Oxidoreductase</keyword>
<dbReference type="Pfam" id="PF00067">
    <property type="entry name" value="p450"/>
    <property type="match status" value="1"/>
</dbReference>
<dbReference type="PANTHER" id="PTHR24292">
    <property type="entry name" value="CYTOCHROME P450"/>
    <property type="match status" value="1"/>
</dbReference>
<dbReference type="Proteomes" id="UP000000311">
    <property type="component" value="Unassembled WGS sequence"/>
</dbReference>
<dbReference type="GO" id="GO:0005789">
    <property type="term" value="C:endoplasmic reticulum membrane"/>
    <property type="evidence" value="ECO:0007669"/>
    <property type="project" value="UniProtKB-SubCell"/>
</dbReference>
<organism evidence="16">
    <name type="scientific">Camponotus floridanus</name>
    <name type="common">Florida carpenter ant</name>
    <dbReference type="NCBI Taxonomy" id="104421"/>
    <lineage>
        <taxon>Eukaryota</taxon>
        <taxon>Metazoa</taxon>
        <taxon>Ecdysozoa</taxon>
        <taxon>Arthropoda</taxon>
        <taxon>Hexapoda</taxon>
        <taxon>Insecta</taxon>
        <taxon>Pterygota</taxon>
        <taxon>Neoptera</taxon>
        <taxon>Endopterygota</taxon>
        <taxon>Hymenoptera</taxon>
        <taxon>Apocrita</taxon>
        <taxon>Aculeata</taxon>
        <taxon>Formicoidea</taxon>
        <taxon>Formicidae</taxon>
        <taxon>Formicinae</taxon>
        <taxon>Camponotus</taxon>
    </lineage>
</organism>
<gene>
    <name evidence="15" type="ORF">EAG_04921</name>
</gene>
<dbReference type="PRINTS" id="PR00463">
    <property type="entry name" value="EP450I"/>
</dbReference>
<evidence type="ECO:0000313" key="16">
    <source>
        <dbReference type="Proteomes" id="UP000000311"/>
    </source>
</evidence>
<sequence>MPIFSLHRNEKYWHNPLIFDPDRFLPEKIGTSYKNYYMPFSLGPRNCIGMKYAMISMKVTLATLIRTFIFKVDKRIQIDEIKLNMDITLSSVEPIEVKIEKRELH</sequence>
<dbReference type="SUPFAM" id="SSF48264">
    <property type="entry name" value="Cytochrome P450"/>
    <property type="match status" value="1"/>
</dbReference>
<dbReference type="EMBL" id="GL445078">
    <property type="protein sequence ID" value="EFN60191.1"/>
    <property type="molecule type" value="Genomic_DNA"/>
</dbReference>
<dbReference type="InterPro" id="IPR036396">
    <property type="entry name" value="Cyt_P450_sf"/>
</dbReference>
<keyword evidence="6 13" id="KW-0479">Metal-binding</keyword>
<evidence type="ECO:0000256" key="5">
    <source>
        <dbReference type="ARBA" id="ARBA00022617"/>
    </source>
</evidence>
<name>E2B298_CAMFO</name>
<accession>E2B298</accession>
<feature type="binding site" description="axial binding residue" evidence="13">
    <location>
        <position position="47"/>
    </location>
    <ligand>
        <name>heme</name>
        <dbReference type="ChEBI" id="CHEBI:30413"/>
    </ligand>
    <ligandPart>
        <name>Fe</name>
        <dbReference type="ChEBI" id="CHEBI:18248"/>
    </ligandPart>
</feature>
<evidence type="ECO:0000256" key="9">
    <source>
        <dbReference type="ARBA" id="ARBA00023002"/>
    </source>
</evidence>
<evidence type="ECO:0000256" key="7">
    <source>
        <dbReference type="ARBA" id="ARBA00022824"/>
    </source>
</evidence>
<dbReference type="GO" id="GO:0020037">
    <property type="term" value="F:heme binding"/>
    <property type="evidence" value="ECO:0007669"/>
    <property type="project" value="InterPro"/>
</dbReference>
<evidence type="ECO:0000256" key="14">
    <source>
        <dbReference type="RuleBase" id="RU000461"/>
    </source>
</evidence>
<dbReference type="GO" id="GO:0005506">
    <property type="term" value="F:iron ion binding"/>
    <property type="evidence" value="ECO:0007669"/>
    <property type="project" value="InterPro"/>
</dbReference>
<dbReference type="GO" id="GO:0016705">
    <property type="term" value="F:oxidoreductase activity, acting on paired donors, with incorporation or reduction of molecular oxygen"/>
    <property type="evidence" value="ECO:0007669"/>
    <property type="project" value="InterPro"/>
</dbReference>
<evidence type="ECO:0000256" key="4">
    <source>
        <dbReference type="ARBA" id="ARBA00010617"/>
    </source>
</evidence>
<evidence type="ECO:0000256" key="1">
    <source>
        <dbReference type="ARBA" id="ARBA00001971"/>
    </source>
</evidence>
<keyword evidence="11 14" id="KW-0503">Monooxygenase</keyword>